<sequence>MTILGSKTIYIHKKLNATFLTYTIFGYFFVDMNTSVYDFTDADLTTPPKLDLSKLNNIRGSNDFNKTGLTNKSNFSQASQSARFKSFMEKQSGRPKYTRYFWEKIINDQPKKDPNQADVDRYYQKLKKTRTKPLKEFSVFELRSNQIPPSMISAPVRNKMKPAPKKMTRKFDDAHFYDCKQPKLTSNLPESFVTQSFRKYLQDNNERMTETIKGPYIEEVTPPPKDLNVYDEVYNIYGYAPELT</sequence>
<proteinExistence type="predicted"/>
<accession>A0A1J4K3J4</accession>
<gene>
    <name evidence="1" type="ORF">TRFO_28499</name>
</gene>
<evidence type="ECO:0000313" key="1">
    <source>
        <dbReference type="EMBL" id="OHT04061.1"/>
    </source>
</evidence>
<dbReference type="AlphaFoldDB" id="A0A1J4K3J4"/>
<dbReference type="GeneID" id="94840918"/>
<dbReference type="RefSeq" id="XP_068357197.1">
    <property type="nucleotide sequence ID" value="XM_068506214.1"/>
</dbReference>
<comment type="caution">
    <text evidence="1">The sequence shown here is derived from an EMBL/GenBank/DDBJ whole genome shotgun (WGS) entry which is preliminary data.</text>
</comment>
<reference evidence="1" key="1">
    <citation type="submission" date="2016-10" db="EMBL/GenBank/DDBJ databases">
        <authorList>
            <person name="Benchimol M."/>
            <person name="Almeida L.G."/>
            <person name="Vasconcelos A.T."/>
            <person name="Perreira-Neves A."/>
            <person name="Rosa I.A."/>
            <person name="Tasca T."/>
            <person name="Bogo M.R."/>
            <person name="de Souza W."/>
        </authorList>
    </citation>
    <scope>NUCLEOTIDE SEQUENCE [LARGE SCALE GENOMIC DNA]</scope>
    <source>
        <strain evidence="1">K</strain>
    </source>
</reference>
<name>A0A1J4K3J4_9EUKA</name>
<organism evidence="1 2">
    <name type="scientific">Tritrichomonas foetus</name>
    <dbReference type="NCBI Taxonomy" id="1144522"/>
    <lineage>
        <taxon>Eukaryota</taxon>
        <taxon>Metamonada</taxon>
        <taxon>Parabasalia</taxon>
        <taxon>Tritrichomonadida</taxon>
        <taxon>Tritrichomonadidae</taxon>
        <taxon>Tritrichomonas</taxon>
    </lineage>
</organism>
<dbReference type="VEuPathDB" id="TrichDB:TRFO_28499"/>
<dbReference type="Proteomes" id="UP000179807">
    <property type="component" value="Unassembled WGS sequence"/>
</dbReference>
<evidence type="ECO:0000313" key="2">
    <source>
        <dbReference type="Proteomes" id="UP000179807"/>
    </source>
</evidence>
<protein>
    <submittedName>
        <fullName evidence="1">Uncharacterized protein</fullName>
    </submittedName>
</protein>
<keyword evidence="2" id="KW-1185">Reference proteome</keyword>
<dbReference type="EMBL" id="MLAK01000806">
    <property type="protein sequence ID" value="OHT04061.1"/>
    <property type="molecule type" value="Genomic_DNA"/>
</dbReference>